<dbReference type="InterPro" id="IPR009486">
    <property type="entry name" value="Pur_nuclsid_perm"/>
</dbReference>
<dbReference type="Gene3D" id="3.40.50.1580">
    <property type="entry name" value="Nucleoside phosphorylase domain"/>
    <property type="match status" value="1"/>
</dbReference>
<dbReference type="RefSeq" id="WP_212593708.1">
    <property type="nucleotide sequence ID" value="NZ_CP073587.1"/>
</dbReference>
<evidence type="ECO:0000313" key="3">
    <source>
        <dbReference type="Proteomes" id="UP000679575"/>
    </source>
</evidence>
<dbReference type="PANTHER" id="PTHR38643">
    <property type="entry name" value="PURINE NUCLEOSIDE PERMEASE C285.05-RELATED"/>
    <property type="match status" value="1"/>
</dbReference>
<dbReference type="Proteomes" id="UP000679575">
    <property type="component" value="Chromosome"/>
</dbReference>
<keyword evidence="1" id="KW-0732">Signal</keyword>
<dbReference type="InterPro" id="IPR035994">
    <property type="entry name" value="Nucleoside_phosphorylase_sf"/>
</dbReference>
<dbReference type="Pfam" id="PF06516">
    <property type="entry name" value="NUP"/>
    <property type="match status" value="1"/>
</dbReference>
<dbReference type="EMBL" id="CP073587">
    <property type="protein sequence ID" value="QUN04653.1"/>
    <property type="molecule type" value="Genomic_DNA"/>
</dbReference>
<reference evidence="2 3" key="1">
    <citation type="submission" date="2021-04" db="EMBL/GenBank/DDBJ databases">
        <title>Novel species identification of genus Shewanella.</title>
        <authorList>
            <person name="Liu G."/>
        </authorList>
    </citation>
    <scope>NUCLEOTIDE SEQUENCE [LARGE SCALE GENOMIC DNA]</scope>
    <source>
        <strain evidence="2 3">FJAT-54481</strain>
    </source>
</reference>
<name>A0ABX7YPJ9_9GAMM</name>
<sequence>MIGTFFKYLSATVAISTTGFAQPVLAALPATTVTPKVLIVTMFGSEAKPWEQHAKFTHTYPLPGLSADYPDLKCNDQAVCMLTTAMGYANAATTLTSVAFSSQLDLRQTYIIIAGIGGVDPRKGTLGSAHWAQYVIDGGLVHRIDARQMPKEWTTGMFALGTIHPGEKPKWHAGSEVFELNGALVNKAYMLSKNVELLDTPEAQADRKMFPVGSVATKAPFVSVCDTVSTDTFWVGSAIANAMDQYAKLLTDGAADVCTSQMEDNASLTALKRGADAGKLDFNRVLVLRTASDYDQEAPGQTPVQALAANGSGYKPAVVNAYRVADAVTQDIIAHWAQWQDGI</sequence>
<feature type="chain" id="PRO_5047467236" evidence="1">
    <location>
        <begin position="27"/>
        <end position="343"/>
    </location>
</feature>
<evidence type="ECO:0000313" key="2">
    <source>
        <dbReference type="EMBL" id="QUN04653.1"/>
    </source>
</evidence>
<dbReference type="PANTHER" id="PTHR38643:SF1">
    <property type="entry name" value="PURINE NUCLEOSIDE PERMEASE C285.05-RELATED"/>
    <property type="match status" value="1"/>
</dbReference>
<proteinExistence type="predicted"/>
<evidence type="ECO:0000256" key="1">
    <source>
        <dbReference type="SAM" id="SignalP"/>
    </source>
</evidence>
<gene>
    <name evidence="2" type="ORF">KDN34_10320</name>
</gene>
<accession>A0ABX7YPJ9</accession>
<dbReference type="PIRSF" id="PIRSF013171">
    <property type="entry name" value="Pur_nuclsid_perm"/>
    <property type="match status" value="1"/>
</dbReference>
<feature type="signal peptide" evidence="1">
    <location>
        <begin position="1"/>
        <end position="26"/>
    </location>
</feature>
<keyword evidence="3" id="KW-1185">Reference proteome</keyword>
<organism evidence="2 3">
    <name type="scientific">Shewanella yunxiaonensis</name>
    <dbReference type="NCBI Taxonomy" id="2829809"/>
    <lineage>
        <taxon>Bacteria</taxon>
        <taxon>Pseudomonadati</taxon>
        <taxon>Pseudomonadota</taxon>
        <taxon>Gammaproteobacteria</taxon>
        <taxon>Alteromonadales</taxon>
        <taxon>Shewanellaceae</taxon>
        <taxon>Shewanella</taxon>
    </lineage>
</organism>
<protein>
    <submittedName>
        <fullName evidence="2">Purine nucleoside permease</fullName>
    </submittedName>
</protein>